<feature type="compositionally biased region" description="Acidic residues" evidence="11">
    <location>
        <begin position="334"/>
        <end position="350"/>
    </location>
</feature>
<feature type="compositionally biased region" description="Polar residues" evidence="11">
    <location>
        <begin position="222"/>
        <end position="239"/>
    </location>
</feature>
<evidence type="ECO:0000256" key="1">
    <source>
        <dbReference type="ARBA" id="ARBA00000185"/>
    </source>
</evidence>
<evidence type="ECO:0000256" key="5">
    <source>
        <dbReference type="ARBA" id="ARBA00022840"/>
    </source>
</evidence>
<sequence>MHLFNPEGVIKKYETPEQILEEFFHIRLEFYEKRKRILLDNLEKELLRLENKVRFIIGVVKGEIIVSNRKRADLFLELRDKGFAPFPKKTKTVEAVVVAGATDDAAEDMEENLEMDSTKGVRASDYEYLLSMAIGTLTLEKVQELCADRDKLNKEVDDLRKATPKSMWMKDLDSLDRELDEQEKSDAQAEVARKVMKSRVMSEAGLKVSKQAAKNPRKNNKKTSNAESVLETSASSAMETDNIPEVMKPKARAGSKKAPARKQEKPSLVLKDEDDEDDDEVLELKDRLAAYNLESSPDRSEVMETEVPQNQARKKEPSKRAAAQKKPLSTLTEISDDEDEDEISDEDFELEVVAVPEEKKKGGRKPTKNDAKAAKPPAAAKKRGKQQSQVIGQRLITEVLKPAENSGISPEKKVRKMRASPFNKKSSSVLGISKEDEAKISTGTEEKAGSSPAESAEEMSEVIAPRARPQRANRGKATYVVSDSESDEATDDSTFSDEDEDED</sequence>
<feature type="compositionally biased region" description="Acidic residues" evidence="11">
    <location>
        <begin position="484"/>
        <end position="503"/>
    </location>
</feature>
<dbReference type="GO" id="GO:0000819">
    <property type="term" value="P:sister chromatid segregation"/>
    <property type="evidence" value="ECO:0007669"/>
    <property type="project" value="TreeGrafter"/>
</dbReference>
<evidence type="ECO:0000256" key="9">
    <source>
        <dbReference type="PROSITE-ProRule" id="PRU01384"/>
    </source>
</evidence>
<organism evidence="13 14">
    <name type="scientific">Nyssa sinensis</name>
    <dbReference type="NCBI Taxonomy" id="561372"/>
    <lineage>
        <taxon>Eukaryota</taxon>
        <taxon>Viridiplantae</taxon>
        <taxon>Streptophyta</taxon>
        <taxon>Embryophyta</taxon>
        <taxon>Tracheophyta</taxon>
        <taxon>Spermatophyta</taxon>
        <taxon>Magnoliopsida</taxon>
        <taxon>eudicotyledons</taxon>
        <taxon>Gunneridae</taxon>
        <taxon>Pentapetalae</taxon>
        <taxon>asterids</taxon>
        <taxon>Cornales</taxon>
        <taxon>Nyssaceae</taxon>
        <taxon>Nyssa</taxon>
    </lineage>
</organism>
<dbReference type="Gene3D" id="1.10.268.10">
    <property type="entry name" value="Topoisomerase, domain 3"/>
    <property type="match status" value="1"/>
</dbReference>
<feature type="coiled-coil region" evidence="10">
    <location>
        <begin position="32"/>
        <end position="59"/>
    </location>
</feature>
<keyword evidence="8" id="KW-0413">Isomerase</keyword>
<evidence type="ECO:0000313" key="14">
    <source>
        <dbReference type="Proteomes" id="UP000325577"/>
    </source>
</evidence>
<dbReference type="PROSITE" id="PS52040">
    <property type="entry name" value="TOPO_IIA"/>
    <property type="match status" value="1"/>
</dbReference>
<feature type="compositionally biased region" description="Acidic residues" evidence="11">
    <location>
        <begin position="272"/>
        <end position="281"/>
    </location>
</feature>
<dbReference type="OrthoDB" id="1938939at2759"/>
<dbReference type="Proteomes" id="UP000325577">
    <property type="component" value="Linkage Group LG6"/>
</dbReference>
<feature type="region of interest" description="Disordered" evidence="11">
    <location>
        <begin position="198"/>
        <end position="503"/>
    </location>
</feature>
<dbReference type="EC" id="5.6.2.2" evidence="3"/>
<evidence type="ECO:0000256" key="2">
    <source>
        <dbReference type="ARBA" id="ARBA00001946"/>
    </source>
</evidence>
<dbReference type="InterPro" id="IPR002205">
    <property type="entry name" value="Topo_IIA_dom_A"/>
</dbReference>
<evidence type="ECO:0000256" key="11">
    <source>
        <dbReference type="SAM" id="MobiDB-lite"/>
    </source>
</evidence>
<evidence type="ECO:0000256" key="4">
    <source>
        <dbReference type="ARBA" id="ARBA00022741"/>
    </source>
</evidence>
<reference evidence="13 14" key="1">
    <citation type="submission" date="2019-09" db="EMBL/GenBank/DDBJ databases">
        <title>A chromosome-level genome assembly of the Chinese tupelo Nyssa sinensis.</title>
        <authorList>
            <person name="Yang X."/>
            <person name="Kang M."/>
            <person name="Yang Y."/>
            <person name="Xiong H."/>
            <person name="Wang M."/>
            <person name="Zhang Z."/>
            <person name="Wang Z."/>
            <person name="Wu H."/>
            <person name="Ma T."/>
            <person name="Liu J."/>
            <person name="Xi Z."/>
        </authorList>
    </citation>
    <scope>NUCLEOTIDE SEQUENCE [LARGE SCALE GENOMIC DNA]</scope>
    <source>
        <strain evidence="13">J267</strain>
        <tissue evidence="13">Leaf</tissue>
    </source>
</reference>
<gene>
    <name evidence="13" type="ORF">F0562_014484</name>
</gene>
<evidence type="ECO:0000256" key="10">
    <source>
        <dbReference type="SAM" id="Coils"/>
    </source>
</evidence>
<keyword evidence="4" id="KW-0547">Nucleotide-binding</keyword>
<dbReference type="PANTHER" id="PTHR10169:SF38">
    <property type="entry name" value="DNA TOPOISOMERASE 2"/>
    <property type="match status" value="1"/>
</dbReference>
<dbReference type="InterPro" id="IPR050634">
    <property type="entry name" value="DNA_Topoisomerase_II"/>
</dbReference>
<evidence type="ECO:0000256" key="8">
    <source>
        <dbReference type="ARBA" id="ARBA00023235"/>
    </source>
</evidence>
<dbReference type="InterPro" id="IPR013760">
    <property type="entry name" value="Topo_IIA-like_dom_sf"/>
</dbReference>
<evidence type="ECO:0000256" key="7">
    <source>
        <dbReference type="ARBA" id="ARBA00023125"/>
    </source>
</evidence>
<dbReference type="SUPFAM" id="SSF56719">
    <property type="entry name" value="Type II DNA topoisomerase"/>
    <property type="match status" value="1"/>
</dbReference>
<keyword evidence="6" id="KW-0799">Topoisomerase</keyword>
<keyword evidence="10" id="KW-0175">Coiled coil</keyword>
<evidence type="ECO:0000313" key="13">
    <source>
        <dbReference type="EMBL" id="KAA8520228.1"/>
    </source>
</evidence>
<dbReference type="AlphaFoldDB" id="A0A5J4ZR87"/>
<proteinExistence type="predicted"/>
<dbReference type="GO" id="GO:0006265">
    <property type="term" value="P:DNA topological change"/>
    <property type="evidence" value="ECO:0007669"/>
    <property type="project" value="InterPro"/>
</dbReference>
<feature type="compositionally biased region" description="Basic and acidic residues" evidence="11">
    <location>
        <begin position="433"/>
        <end position="448"/>
    </location>
</feature>
<feature type="domain" description="Topo IIA-type catalytic" evidence="12">
    <location>
        <begin position="1"/>
        <end position="172"/>
    </location>
</feature>
<dbReference type="GO" id="GO:0003677">
    <property type="term" value="F:DNA binding"/>
    <property type="evidence" value="ECO:0007669"/>
    <property type="project" value="UniProtKB-UniRule"/>
</dbReference>
<dbReference type="Pfam" id="PF00521">
    <property type="entry name" value="DNA_topoisoIV"/>
    <property type="match status" value="1"/>
</dbReference>
<name>A0A5J4ZR87_9ASTE</name>
<comment type="caution">
    <text evidence="9">Lacks conserved residue(s) required for the propagation of feature annotation.</text>
</comment>
<keyword evidence="7 9" id="KW-0238">DNA-binding</keyword>
<evidence type="ECO:0000259" key="12">
    <source>
        <dbReference type="PROSITE" id="PS52040"/>
    </source>
</evidence>
<dbReference type="EMBL" id="CM018049">
    <property type="protein sequence ID" value="KAA8520228.1"/>
    <property type="molecule type" value="Genomic_DNA"/>
</dbReference>
<evidence type="ECO:0000256" key="3">
    <source>
        <dbReference type="ARBA" id="ARBA00012895"/>
    </source>
</evidence>
<feature type="compositionally biased region" description="Basic residues" evidence="11">
    <location>
        <begin position="249"/>
        <end position="260"/>
    </location>
</feature>
<dbReference type="InterPro" id="IPR013757">
    <property type="entry name" value="Topo_IIA_A_a_sf"/>
</dbReference>
<dbReference type="GO" id="GO:0003918">
    <property type="term" value="F:DNA topoisomerase type II (double strand cut, ATP-hydrolyzing) activity"/>
    <property type="evidence" value="ECO:0007669"/>
    <property type="project" value="UniProtKB-EC"/>
</dbReference>
<evidence type="ECO:0000256" key="6">
    <source>
        <dbReference type="ARBA" id="ARBA00023029"/>
    </source>
</evidence>
<comment type="cofactor">
    <cofactor evidence="2">
        <name>Mg(2+)</name>
        <dbReference type="ChEBI" id="CHEBI:18420"/>
    </cofactor>
</comment>
<dbReference type="GO" id="GO:0005634">
    <property type="term" value="C:nucleus"/>
    <property type="evidence" value="ECO:0007669"/>
    <property type="project" value="TreeGrafter"/>
</dbReference>
<keyword evidence="14" id="KW-1185">Reference proteome</keyword>
<dbReference type="PANTHER" id="PTHR10169">
    <property type="entry name" value="DNA TOPOISOMERASE/GYRASE"/>
    <property type="match status" value="1"/>
</dbReference>
<accession>A0A5J4ZR87</accession>
<keyword evidence="5" id="KW-0067">ATP-binding</keyword>
<dbReference type="GO" id="GO:0005524">
    <property type="term" value="F:ATP binding"/>
    <property type="evidence" value="ECO:0007669"/>
    <property type="project" value="UniProtKB-KW"/>
</dbReference>
<protein>
    <recommendedName>
        <fullName evidence="3">DNA topoisomerase (ATP-hydrolyzing)</fullName>
        <ecNumber evidence="3">5.6.2.2</ecNumber>
    </recommendedName>
</protein>
<dbReference type="FunFam" id="1.10.268.10:FF:000006">
    <property type="entry name" value="DNA topoisomerase 2"/>
    <property type="match status" value="1"/>
</dbReference>
<comment type="catalytic activity">
    <reaction evidence="1">
        <text>ATP-dependent breakage, passage and rejoining of double-stranded DNA.</text>
        <dbReference type="EC" id="5.6.2.2"/>
    </reaction>
</comment>
<dbReference type="GO" id="GO:0000712">
    <property type="term" value="P:resolution of meiotic recombination intermediates"/>
    <property type="evidence" value="ECO:0007669"/>
    <property type="project" value="TreeGrafter"/>
</dbReference>
<feature type="coiled-coil region" evidence="10">
    <location>
        <begin position="142"/>
        <end position="192"/>
    </location>
</feature>